<comment type="similarity">
    <text evidence="11">Belongs to the G-protein coupled receptor 1 family. Muscarinic acetylcholine receptor subfamily.</text>
</comment>
<dbReference type="OMA" id="AILCWQR"/>
<feature type="compositionally biased region" description="Basic and acidic residues" evidence="12">
    <location>
        <begin position="385"/>
        <end position="395"/>
    </location>
</feature>
<evidence type="ECO:0000256" key="11">
    <source>
        <dbReference type="RuleBase" id="RU361191"/>
    </source>
</evidence>
<keyword evidence="4 11" id="KW-0770">Synapse</keyword>
<dbReference type="GO" id="GO:0007187">
    <property type="term" value="P:G protein-coupled receptor signaling pathway, coupled to cyclic nucleotide second messenger"/>
    <property type="evidence" value="ECO:0007669"/>
    <property type="project" value="TreeGrafter"/>
</dbReference>
<dbReference type="Proteomes" id="UP000005207">
    <property type="component" value="Linkage group LG7"/>
</dbReference>
<dbReference type="InterPro" id="IPR036691">
    <property type="entry name" value="Endo/exonu/phosph_ase_sf"/>
</dbReference>
<keyword evidence="9 11" id="KW-0628">Postsynaptic cell membrane</keyword>
<evidence type="ECO:0000256" key="1">
    <source>
        <dbReference type="ARBA" id="ARBA00022475"/>
    </source>
</evidence>
<evidence type="ECO:0000256" key="2">
    <source>
        <dbReference type="ARBA" id="ARBA00022692"/>
    </source>
</evidence>
<feature type="transmembrane region" description="Helical" evidence="11">
    <location>
        <begin position="438"/>
        <end position="461"/>
    </location>
</feature>
<evidence type="ECO:0000259" key="13">
    <source>
        <dbReference type="PROSITE" id="PS50262"/>
    </source>
</evidence>
<keyword evidence="8 10" id="KW-0807">Transducer</keyword>
<evidence type="ECO:0000256" key="7">
    <source>
        <dbReference type="ARBA" id="ARBA00023170"/>
    </source>
</evidence>
<dbReference type="GeneTree" id="ENSGT00940000160394"/>
<evidence type="ECO:0000256" key="5">
    <source>
        <dbReference type="ARBA" id="ARBA00023040"/>
    </source>
</evidence>
<reference evidence="14" key="2">
    <citation type="submission" date="2025-08" db="UniProtKB">
        <authorList>
            <consortium name="Ensembl"/>
        </authorList>
    </citation>
    <scope>IDENTIFICATION</scope>
</reference>
<feature type="transmembrane region" description="Helical" evidence="11">
    <location>
        <begin position="56"/>
        <end position="81"/>
    </location>
</feature>
<dbReference type="SUPFAM" id="SSF56219">
    <property type="entry name" value="DNase I-like"/>
    <property type="match status" value="1"/>
</dbReference>
<name>I3KPB1_ORENI</name>
<evidence type="ECO:0000256" key="8">
    <source>
        <dbReference type="ARBA" id="ARBA00023224"/>
    </source>
</evidence>
<evidence type="ECO:0000256" key="9">
    <source>
        <dbReference type="ARBA" id="ARBA00023257"/>
    </source>
</evidence>
<dbReference type="CDD" id="cd15049">
    <property type="entry name" value="7tmA_mAChR"/>
    <property type="match status" value="1"/>
</dbReference>
<dbReference type="PRINTS" id="PR00243">
    <property type="entry name" value="MUSCARINICR"/>
</dbReference>
<feature type="transmembrane region" description="Helical" evidence="11">
    <location>
        <begin position="93"/>
        <end position="112"/>
    </location>
</feature>
<dbReference type="InterPro" id="IPR017452">
    <property type="entry name" value="GPCR_Rhodpsn_7TM"/>
</dbReference>
<feature type="transmembrane region" description="Helical" evidence="11">
    <location>
        <begin position="213"/>
        <end position="239"/>
    </location>
</feature>
<evidence type="ECO:0000256" key="6">
    <source>
        <dbReference type="ARBA" id="ARBA00023136"/>
    </source>
</evidence>
<feature type="transmembrane region" description="Helical" evidence="11">
    <location>
        <begin position="173"/>
        <end position="193"/>
    </location>
</feature>
<dbReference type="HOGENOM" id="CLU_009579_11_2_1"/>
<evidence type="ECO:0000313" key="15">
    <source>
        <dbReference type="Proteomes" id="UP000005207"/>
    </source>
</evidence>
<comment type="caution">
    <text evidence="11">Lacks conserved residue(s) required for the propagation of feature annotation.</text>
</comment>
<dbReference type="Gene3D" id="1.20.1070.10">
    <property type="entry name" value="Rhodopsin 7-helix transmembrane proteins"/>
    <property type="match status" value="2"/>
</dbReference>
<proteinExistence type="inferred from homology"/>
<keyword evidence="5 10" id="KW-0297">G-protein coupled receptor</keyword>
<feature type="compositionally biased region" description="Polar residues" evidence="12">
    <location>
        <begin position="343"/>
        <end position="358"/>
    </location>
</feature>
<reference evidence="15" key="1">
    <citation type="submission" date="2012-01" db="EMBL/GenBank/DDBJ databases">
        <title>The Genome Sequence of Oreochromis niloticus (Nile Tilapia).</title>
        <authorList>
            <consortium name="Broad Institute Genome Assembly Team"/>
            <consortium name="Broad Institute Sequencing Platform"/>
            <person name="Di Palma F."/>
            <person name="Johnson J."/>
            <person name="Lander E.S."/>
            <person name="Lindblad-Toh K."/>
        </authorList>
    </citation>
    <scope>NUCLEOTIDE SEQUENCE [LARGE SCALE GENOMIC DNA]</scope>
</reference>
<dbReference type="InterPro" id="IPR000276">
    <property type="entry name" value="GPCR_Rhodpsn"/>
</dbReference>
<accession>I3KPB1</accession>
<dbReference type="GO" id="GO:0003824">
    <property type="term" value="F:catalytic activity"/>
    <property type="evidence" value="ECO:0007669"/>
    <property type="project" value="InterPro"/>
</dbReference>
<dbReference type="AlphaFoldDB" id="I3KPB1"/>
<reference evidence="14" key="3">
    <citation type="submission" date="2025-09" db="UniProtKB">
        <authorList>
            <consortium name="Ensembl"/>
        </authorList>
    </citation>
    <scope>IDENTIFICATION</scope>
</reference>
<dbReference type="GO" id="GO:0030425">
    <property type="term" value="C:dendrite"/>
    <property type="evidence" value="ECO:0007669"/>
    <property type="project" value="TreeGrafter"/>
</dbReference>
<protein>
    <recommendedName>
        <fullName evidence="11">Muscarinic acetylcholine receptor</fullName>
    </recommendedName>
</protein>
<organism evidence="14 15">
    <name type="scientific">Oreochromis niloticus</name>
    <name type="common">Nile tilapia</name>
    <name type="synonym">Tilapia nilotica</name>
    <dbReference type="NCBI Taxonomy" id="8128"/>
    <lineage>
        <taxon>Eukaryota</taxon>
        <taxon>Metazoa</taxon>
        <taxon>Chordata</taxon>
        <taxon>Craniata</taxon>
        <taxon>Vertebrata</taxon>
        <taxon>Euteleostomi</taxon>
        <taxon>Actinopterygii</taxon>
        <taxon>Neopterygii</taxon>
        <taxon>Teleostei</taxon>
        <taxon>Neoteleostei</taxon>
        <taxon>Acanthomorphata</taxon>
        <taxon>Ovalentaria</taxon>
        <taxon>Cichlomorphae</taxon>
        <taxon>Cichliformes</taxon>
        <taxon>Cichlidae</taxon>
        <taxon>African cichlids</taxon>
        <taxon>Pseudocrenilabrinae</taxon>
        <taxon>Oreochromini</taxon>
        <taxon>Oreochromis</taxon>
    </lineage>
</organism>
<dbReference type="GO" id="GO:0045211">
    <property type="term" value="C:postsynaptic membrane"/>
    <property type="evidence" value="ECO:0007669"/>
    <property type="project" value="UniProtKB-SubCell"/>
</dbReference>
<feature type="region of interest" description="Disordered" evidence="12">
    <location>
        <begin position="343"/>
        <end position="401"/>
    </location>
</feature>
<evidence type="ECO:0000313" key="14">
    <source>
        <dbReference type="Ensembl" id="ENSONIP00000022956.2"/>
    </source>
</evidence>
<dbReference type="Ensembl" id="ENSONIT00000022976.2">
    <property type="protein sequence ID" value="ENSONIP00000022956.2"/>
    <property type="gene ID" value="ENSONIG00000018227.2"/>
</dbReference>
<dbReference type="InParanoid" id="I3KPB1"/>
<dbReference type="GO" id="GO:0007197">
    <property type="term" value="P:adenylate cyclase-inhibiting G protein-coupled acetylcholine receptor signaling pathway"/>
    <property type="evidence" value="ECO:0007669"/>
    <property type="project" value="TreeGrafter"/>
</dbReference>
<dbReference type="PROSITE" id="PS00237">
    <property type="entry name" value="G_PROTEIN_RECEP_F1_1"/>
    <property type="match status" value="1"/>
</dbReference>
<dbReference type="Gene3D" id="3.60.10.10">
    <property type="entry name" value="Endonuclease/exonuclease/phosphatase"/>
    <property type="match status" value="1"/>
</dbReference>
<dbReference type="eggNOG" id="KOG4220">
    <property type="taxonomic scope" value="Eukaryota"/>
</dbReference>
<feature type="domain" description="G-protein coupled receptors family 1 profile" evidence="13">
    <location>
        <begin position="73"/>
        <end position="489"/>
    </location>
</feature>
<dbReference type="SUPFAM" id="SSF81321">
    <property type="entry name" value="Family A G protein-coupled receptor-like"/>
    <property type="match status" value="1"/>
</dbReference>
<keyword evidence="6 11" id="KW-0472">Membrane</keyword>
<keyword evidence="15" id="KW-1185">Reference proteome</keyword>
<dbReference type="PANTHER" id="PTHR24247:SF180">
    <property type="entry name" value="MUSCARINIC ACETYLCHOLINE RECEPTOR M4"/>
    <property type="match status" value="1"/>
</dbReference>
<dbReference type="PANTHER" id="PTHR24247">
    <property type="entry name" value="5-HYDROXYTRYPTAMINE RECEPTOR"/>
    <property type="match status" value="1"/>
</dbReference>
<dbReference type="Pfam" id="PF00001">
    <property type="entry name" value="7tm_1"/>
    <property type="match status" value="1"/>
</dbReference>
<keyword evidence="7 10" id="KW-0675">Receptor</keyword>
<keyword evidence="3 11" id="KW-1133">Transmembrane helix</keyword>
<feature type="transmembrane region" description="Helical" evidence="11">
    <location>
        <begin position="132"/>
        <end position="152"/>
    </location>
</feature>
<sequence length="511" mass="57203">YYFVITLISFQFNNIKVFLCVTLGNMEPTPTLLRLSVNTSRVPSLSPSYPYSTAQLVLVAMVTTSLSILTVLGNTLVILSIKVNRHLQMVNNYFLLSLAVADLIIGLFSMNVYTLYKLQGRWLLGPVLCDTWLVLDYVVSSASIMNLLLISLDRYFCLTRPLSYPVRRTGRMACLMIAAAWLLSFILWAPAILSWQTDKGGRVVPDDQCYIRLLVSPAVTMGTTLPSFYLPAIIVIGLYSRLSVASYGRMSVLMPNQGALRASSPSLKDFLLSNKQLKHKKSQRKNNTVSTSEPKSKTVKCGLLNIRSLSSKSLLVHDLIIDQQIDLLCLTETWLQQDEYVSLNESTPPSHSNYQKPRSTGRGGGVAVACLSPQKHPSQTAVKPTGDEDHNKTESEDSSNADLHRAASAVFSSCPDISSHERRRQRVMARERRVTRTILAIILVFILTWTPYNVMAVVAAFCHCRIPDALWTTGYWLCYVNSTVNPGCYALCNITFRKTFCSLLRCRCRRL</sequence>
<dbReference type="GO" id="GO:0016907">
    <property type="term" value="F:G protein-coupled acetylcholine receptor activity"/>
    <property type="evidence" value="ECO:0007669"/>
    <property type="project" value="UniProtKB-UniRule"/>
</dbReference>
<evidence type="ECO:0000256" key="3">
    <source>
        <dbReference type="ARBA" id="ARBA00022989"/>
    </source>
</evidence>
<dbReference type="InterPro" id="IPR000995">
    <property type="entry name" value="Musac_Ach_rcpt"/>
</dbReference>
<evidence type="ECO:0000256" key="10">
    <source>
        <dbReference type="RuleBase" id="RU000688"/>
    </source>
</evidence>
<dbReference type="PROSITE" id="PS50262">
    <property type="entry name" value="G_PROTEIN_RECEP_F1_2"/>
    <property type="match status" value="1"/>
</dbReference>
<evidence type="ECO:0000256" key="4">
    <source>
        <dbReference type="ARBA" id="ARBA00023018"/>
    </source>
</evidence>
<comment type="subcellular location">
    <subcellularLocation>
        <location evidence="11">Cell membrane</location>
        <topology evidence="11">Multi-pass membrane protein</topology>
    </subcellularLocation>
    <subcellularLocation>
        <location evidence="11">Postsynaptic cell membrane</location>
        <topology evidence="11">Multi-pass membrane protein</topology>
    </subcellularLocation>
</comment>
<dbReference type="STRING" id="8128.ENSONIP00000022956"/>
<dbReference type="GO" id="GO:0004993">
    <property type="term" value="F:G protein-coupled serotonin receptor activity"/>
    <property type="evidence" value="ECO:0007669"/>
    <property type="project" value="TreeGrafter"/>
</dbReference>
<dbReference type="PRINTS" id="PR00237">
    <property type="entry name" value="GPCRRHODOPSN"/>
</dbReference>
<evidence type="ECO:0000256" key="12">
    <source>
        <dbReference type="SAM" id="MobiDB-lite"/>
    </source>
</evidence>
<keyword evidence="1 11" id="KW-1003">Cell membrane</keyword>
<keyword evidence="2 10" id="KW-0812">Transmembrane</keyword>
<comment type="function">
    <text evidence="11">The muscarinic acetylcholine receptor mediates various cellular responses, including inhibition of adenylate cyclase, breakdown of phosphoinositides and modulation of potassium channels through the action of G proteins.</text>
</comment>